<dbReference type="EMBL" id="MHCO01000042">
    <property type="protein sequence ID" value="OGY22784.1"/>
    <property type="molecule type" value="Genomic_DNA"/>
</dbReference>
<evidence type="ECO:0000313" key="3">
    <source>
        <dbReference type="Proteomes" id="UP000178493"/>
    </source>
</evidence>
<keyword evidence="1" id="KW-1133">Transmembrane helix</keyword>
<accession>A0A1G1W5A6</accession>
<dbReference type="Gene3D" id="2.60.40.10">
    <property type="entry name" value="Immunoglobulins"/>
    <property type="match status" value="1"/>
</dbReference>
<evidence type="ECO:0000313" key="2">
    <source>
        <dbReference type="EMBL" id="OGY22784.1"/>
    </source>
</evidence>
<keyword evidence="1" id="KW-0812">Transmembrane</keyword>
<dbReference type="Pfam" id="PF17957">
    <property type="entry name" value="Big_7"/>
    <property type="match status" value="1"/>
</dbReference>
<proteinExistence type="predicted"/>
<sequence length="179" mass="19425">MARGKQRSTGSFKPSTPAIVALDAFLKSVNTPSNIKNLVSVFLVLFMLLTIPILVISTINQRDLRSLAETPTCTNLASLSDETAPSVAIENPTEGDYLRETSLLIEIKATDDICVKKVSLLIDGQIVKAFIAPPYIYSWDLREVKAGNHTISVRAADAVNNISVTSITIYRSAKSFVAP</sequence>
<dbReference type="InterPro" id="IPR013783">
    <property type="entry name" value="Ig-like_fold"/>
</dbReference>
<dbReference type="AlphaFoldDB" id="A0A1G1W5A6"/>
<protein>
    <recommendedName>
        <fullName evidence="4">Bacterial Ig-like domain-containing protein</fullName>
    </recommendedName>
</protein>
<gene>
    <name evidence="2" type="ORF">A2126_01315</name>
</gene>
<evidence type="ECO:0008006" key="4">
    <source>
        <dbReference type="Google" id="ProtNLM"/>
    </source>
</evidence>
<comment type="caution">
    <text evidence="2">The sequence shown here is derived from an EMBL/GenBank/DDBJ whole genome shotgun (WGS) entry which is preliminary data.</text>
</comment>
<feature type="transmembrane region" description="Helical" evidence="1">
    <location>
        <begin position="38"/>
        <end position="59"/>
    </location>
</feature>
<organism evidence="2 3">
    <name type="scientific">Candidatus Woykebacteria bacterium GWB1_45_5</name>
    <dbReference type="NCBI Taxonomy" id="1802592"/>
    <lineage>
        <taxon>Bacteria</taxon>
        <taxon>Candidatus Woykeibacteriota</taxon>
    </lineage>
</organism>
<reference evidence="2 3" key="1">
    <citation type="journal article" date="2016" name="Nat. Commun.">
        <title>Thousands of microbial genomes shed light on interconnected biogeochemical processes in an aquifer system.</title>
        <authorList>
            <person name="Anantharaman K."/>
            <person name="Brown C.T."/>
            <person name="Hug L.A."/>
            <person name="Sharon I."/>
            <person name="Castelle C.J."/>
            <person name="Probst A.J."/>
            <person name="Thomas B.C."/>
            <person name="Singh A."/>
            <person name="Wilkins M.J."/>
            <person name="Karaoz U."/>
            <person name="Brodie E.L."/>
            <person name="Williams K.H."/>
            <person name="Hubbard S.S."/>
            <person name="Banfield J.F."/>
        </authorList>
    </citation>
    <scope>NUCLEOTIDE SEQUENCE [LARGE SCALE GENOMIC DNA]</scope>
</reference>
<keyword evidence="1" id="KW-0472">Membrane</keyword>
<evidence type="ECO:0000256" key="1">
    <source>
        <dbReference type="SAM" id="Phobius"/>
    </source>
</evidence>
<dbReference type="Proteomes" id="UP000178493">
    <property type="component" value="Unassembled WGS sequence"/>
</dbReference>
<name>A0A1G1W5A6_9BACT</name>